<dbReference type="Gene3D" id="2.40.10.120">
    <property type="match status" value="1"/>
</dbReference>
<evidence type="ECO:0000256" key="3">
    <source>
        <dbReference type="SAM" id="MobiDB-lite"/>
    </source>
</evidence>
<keyword evidence="2" id="KW-0378">Hydrolase</keyword>
<dbReference type="Pfam" id="PF13180">
    <property type="entry name" value="PDZ_2"/>
    <property type="match status" value="1"/>
</dbReference>
<dbReference type="AlphaFoldDB" id="A0A7T3FYC1"/>
<dbReference type="KEGG" id="hlt:I7X12_20145"/>
<keyword evidence="1" id="KW-0645">Protease</keyword>
<keyword evidence="6" id="KW-1185">Reference proteome</keyword>
<accession>A0A7T3FYC1</accession>
<dbReference type="InterPro" id="IPR036034">
    <property type="entry name" value="PDZ_sf"/>
</dbReference>
<proteinExistence type="predicted"/>
<gene>
    <name evidence="5" type="ORF">I7X12_20145</name>
</gene>
<evidence type="ECO:0000313" key="5">
    <source>
        <dbReference type="EMBL" id="QPV62991.1"/>
    </source>
</evidence>
<dbReference type="InterPro" id="IPR051201">
    <property type="entry name" value="Chloro_Bact_Ser_Proteases"/>
</dbReference>
<name>A0A7T3FYC1_9EURY</name>
<dbReference type="PRINTS" id="PR00834">
    <property type="entry name" value="PROTEASES2C"/>
</dbReference>
<dbReference type="InterPro" id="IPR001940">
    <property type="entry name" value="Peptidase_S1C"/>
</dbReference>
<evidence type="ECO:0000259" key="4">
    <source>
        <dbReference type="Pfam" id="PF13180"/>
    </source>
</evidence>
<dbReference type="GeneID" id="60590856"/>
<feature type="region of interest" description="Disordered" evidence="3">
    <location>
        <begin position="23"/>
        <end position="83"/>
    </location>
</feature>
<dbReference type="PANTHER" id="PTHR43343:SF3">
    <property type="entry name" value="PROTEASE DO-LIKE 8, CHLOROPLASTIC"/>
    <property type="match status" value="1"/>
</dbReference>
<dbReference type="Gene3D" id="2.30.42.10">
    <property type="match status" value="1"/>
</dbReference>
<dbReference type="InterPro" id="IPR001478">
    <property type="entry name" value="PDZ"/>
</dbReference>
<sequence length="395" mass="40090">MDDSDSSRRRFLAVCGTALSAGVAGCSGSIFGGETEDTTPVDPQPSTPVPDAEGDGGPGGSDGAAGDFEQFDQSDQSDQSDAATYTDVYRSTAPSVAQIQVYTGAPGPSQGTGFVYSDGHVVTNQHVVEGAETIFLRFSEGGWLGAAVEGTDVYSDLAVLSVEGLPESAEPLALRESDPDVGTEVIAIGNPFGFSGSVSSGIVSGLNRTLPAPNDFSIPDAIQTDAPVNPGNSGGPLVTLDGSVAGVINSGGGNDIGFGISAPLTRRVIPALLEDGEFEHAYMGVRLQTVGPLHAEANDVDERVGVYIAVVRDGGPSEGVLQGSTGETTVAGQSGVETGGDIVVSMGGTPVPTREALASYLALETSPGDTIDVTVLRDGEERTVELTLGSRPDPV</sequence>
<protein>
    <submittedName>
        <fullName evidence="5">Trypsin-like peptidase domain-containing protein</fullName>
    </submittedName>
</protein>
<organism evidence="5 6">
    <name type="scientific">Halosimplex litoreum</name>
    <dbReference type="NCBI Taxonomy" id="1198301"/>
    <lineage>
        <taxon>Archaea</taxon>
        <taxon>Methanobacteriati</taxon>
        <taxon>Methanobacteriota</taxon>
        <taxon>Stenosarchaea group</taxon>
        <taxon>Halobacteria</taxon>
        <taxon>Halobacteriales</taxon>
        <taxon>Haloarculaceae</taxon>
        <taxon>Halosimplex</taxon>
    </lineage>
</organism>
<dbReference type="PANTHER" id="PTHR43343">
    <property type="entry name" value="PEPTIDASE S12"/>
    <property type="match status" value="1"/>
</dbReference>
<evidence type="ECO:0000256" key="1">
    <source>
        <dbReference type="ARBA" id="ARBA00022670"/>
    </source>
</evidence>
<dbReference type="GO" id="GO:0006508">
    <property type="term" value="P:proteolysis"/>
    <property type="evidence" value="ECO:0007669"/>
    <property type="project" value="UniProtKB-KW"/>
</dbReference>
<dbReference type="EMBL" id="CP065856">
    <property type="protein sequence ID" value="QPV62991.1"/>
    <property type="molecule type" value="Genomic_DNA"/>
</dbReference>
<dbReference type="SUPFAM" id="SSF50156">
    <property type="entry name" value="PDZ domain-like"/>
    <property type="match status" value="1"/>
</dbReference>
<dbReference type="RefSeq" id="WP_198061787.1">
    <property type="nucleotide sequence ID" value="NZ_CP065856.1"/>
</dbReference>
<reference evidence="5 6" key="1">
    <citation type="submission" date="2020-12" db="EMBL/GenBank/DDBJ databases">
        <title>Halosimplex halophilum sp. nov. and Halosimplex salinum sp. nov., two new members of the genus Halosimplex.</title>
        <authorList>
            <person name="Cui H.L."/>
        </authorList>
    </citation>
    <scope>NUCLEOTIDE SEQUENCE [LARGE SCALE GENOMIC DNA]</scope>
    <source>
        <strain evidence="5 6">YGH94</strain>
    </source>
</reference>
<dbReference type="Pfam" id="PF13365">
    <property type="entry name" value="Trypsin_2"/>
    <property type="match status" value="1"/>
</dbReference>
<dbReference type="InterPro" id="IPR009003">
    <property type="entry name" value="Peptidase_S1_PA"/>
</dbReference>
<dbReference type="SUPFAM" id="SSF50494">
    <property type="entry name" value="Trypsin-like serine proteases"/>
    <property type="match status" value="1"/>
</dbReference>
<evidence type="ECO:0000256" key="2">
    <source>
        <dbReference type="ARBA" id="ARBA00022801"/>
    </source>
</evidence>
<dbReference type="Proteomes" id="UP000595001">
    <property type="component" value="Chromosome"/>
</dbReference>
<evidence type="ECO:0000313" key="6">
    <source>
        <dbReference type="Proteomes" id="UP000595001"/>
    </source>
</evidence>
<dbReference type="GO" id="GO:0004252">
    <property type="term" value="F:serine-type endopeptidase activity"/>
    <property type="evidence" value="ECO:0007669"/>
    <property type="project" value="InterPro"/>
</dbReference>
<dbReference type="OrthoDB" id="350578at2157"/>
<feature type="domain" description="PDZ" evidence="4">
    <location>
        <begin position="282"/>
        <end position="388"/>
    </location>
</feature>